<keyword evidence="2" id="KW-1185">Reference proteome</keyword>
<dbReference type="Proteomes" id="UP001162483">
    <property type="component" value="Unassembled WGS sequence"/>
</dbReference>
<sequence length="108" mass="12065">MVCPSVCSLTLDVAITVQLYIMYSHHIRCAHQCAPLPQLSASECPFTSGIPITVPPYIRYSPQSALLHHIPHQSAPFYHMRKSDCPFPSHVPIRVPFPQYVPISALLT</sequence>
<dbReference type="EMBL" id="CATNWA010015965">
    <property type="protein sequence ID" value="CAI9588562.1"/>
    <property type="molecule type" value="Genomic_DNA"/>
</dbReference>
<proteinExistence type="predicted"/>
<reference evidence="1" key="1">
    <citation type="submission" date="2023-05" db="EMBL/GenBank/DDBJ databases">
        <authorList>
            <person name="Stuckert A."/>
        </authorList>
    </citation>
    <scope>NUCLEOTIDE SEQUENCE</scope>
</reference>
<evidence type="ECO:0000313" key="1">
    <source>
        <dbReference type="EMBL" id="CAI9588562.1"/>
    </source>
</evidence>
<evidence type="ECO:0000313" key="2">
    <source>
        <dbReference type="Proteomes" id="UP001162483"/>
    </source>
</evidence>
<gene>
    <name evidence="1" type="ORF">SPARVUS_LOCUS10764942</name>
</gene>
<organism evidence="1 2">
    <name type="scientific">Staurois parvus</name>
    <dbReference type="NCBI Taxonomy" id="386267"/>
    <lineage>
        <taxon>Eukaryota</taxon>
        <taxon>Metazoa</taxon>
        <taxon>Chordata</taxon>
        <taxon>Craniata</taxon>
        <taxon>Vertebrata</taxon>
        <taxon>Euteleostomi</taxon>
        <taxon>Amphibia</taxon>
        <taxon>Batrachia</taxon>
        <taxon>Anura</taxon>
        <taxon>Neobatrachia</taxon>
        <taxon>Ranoidea</taxon>
        <taxon>Ranidae</taxon>
        <taxon>Staurois</taxon>
    </lineage>
</organism>
<accession>A0ABN9EYH0</accession>
<protein>
    <submittedName>
        <fullName evidence="1">Uncharacterized protein</fullName>
    </submittedName>
</protein>
<comment type="caution">
    <text evidence="1">The sequence shown here is derived from an EMBL/GenBank/DDBJ whole genome shotgun (WGS) entry which is preliminary data.</text>
</comment>
<name>A0ABN9EYH0_9NEOB</name>